<proteinExistence type="predicted"/>
<dbReference type="PANTHER" id="PTHR22916:SF51">
    <property type="entry name" value="GLYCOSYLTRANSFERASE EPSH-RELATED"/>
    <property type="match status" value="1"/>
</dbReference>
<dbReference type="Gene3D" id="3.90.550.10">
    <property type="entry name" value="Spore Coat Polysaccharide Biosynthesis Protein SpsA, Chain A"/>
    <property type="match status" value="1"/>
</dbReference>
<dbReference type="Pfam" id="PF00535">
    <property type="entry name" value="Glycos_transf_2"/>
    <property type="match status" value="1"/>
</dbReference>
<dbReference type="SUPFAM" id="SSF53448">
    <property type="entry name" value="Nucleotide-diphospho-sugar transferases"/>
    <property type="match status" value="1"/>
</dbReference>
<dbReference type="GO" id="GO:0016757">
    <property type="term" value="F:glycosyltransferase activity"/>
    <property type="evidence" value="ECO:0007669"/>
    <property type="project" value="UniProtKB-KW"/>
</dbReference>
<dbReference type="AlphaFoldDB" id="A0A2R4G4R0"/>
<sequence>MNEKNQLVSLIVPVYNARDYLDTCVDSLLHQTYADIQVILVDDGSTDGSADLCDAWADRDARVMAVHQTNGGVSTARNTGLDAATGEWLEFVDADDWLEKETVEELLGLVHDRHAQMAIFNYRSVPADAASNTVRAQEPDYRIPSGILSRKDALDCILAYSGVKGYVWNKFFSRALIEQEKLRFDSQISMCEDLLFNVEYALSSTVTVSTNRCLYNYRNNPNSTSHKVNLESVATCLEAHERMMTIVPKESKSSVLASYAILAEELLLRTYAIDDPSHRDEYRKVLRKYWWHALKRLHSPRYWMRILGGTFCPSLFYPIWNRAKGKHRA</sequence>
<gene>
    <name evidence="4" type="ORF">C8077_08000</name>
</gene>
<evidence type="ECO:0000256" key="1">
    <source>
        <dbReference type="ARBA" id="ARBA00022676"/>
    </source>
</evidence>
<dbReference type="Proteomes" id="UP000241454">
    <property type="component" value="Chromosome"/>
</dbReference>
<dbReference type="InterPro" id="IPR029044">
    <property type="entry name" value="Nucleotide-diphossugar_trans"/>
</dbReference>
<evidence type="ECO:0000313" key="5">
    <source>
        <dbReference type="Proteomes" id="UP000241454"/>
    </source>
</evidence>
<accession>A0A2R4G4R0</accession>
<dbReference type="InterPro" id="IPR001173">
    <property type="entry name" value="Glyco_trans_2-like"/>
</dbReference>
<reference evidence="4 5" key="1">
    <citation type="submission" date="2018-03" db="EMBL/GenBank/DDBJ databases">
        <authorList>
            <person name="Keele B.F."/>
        </authorList>
    </citation>
    <scope>NUCLEOTIDE SEQUENCE [LARGE SCALE GENOMIC DNA]</scope>
    <source>
        <strain evidence="4 5">1-11</strain>
    </source>
</reference>
<dbReference type="CDD" id="cd00761">
    <property type="entry name" value="Glyco_tranf_GTA_type"/>
    <property type="match status" value="1"/>
</dbReference>
<feature type="domain" description="Glycosyltransferase 2-like" evidence="3">
    <location>
        <begin position="9"/>
        <end position="136"/>
    </location>
</feature>
<dbReference type="RefSeq" id="WP_107646479.1">
    <property type="nucleotide sequence ID" value="NZ_CP028341.1"/>
</dbReference>
<name>A0A2R4G4R0_BIFAD</name>
<dbReference type="PANTHER" id="PTHR22916">
    <property type="entry name" value="GLYCOSYLTRANSFERASE"/>
    <property type="match status" value="1"/>
</dbReference>
<keyword evidence="2 4" id="KW-0808">Transferase</keyword>
<dbReference type="EMBL" id="CP028341">
    <property type="protein sequence ID" value="AVT45837.1"/>
    <property type="molecule type" value="Genomic_DNA"/>
</dbReference>
<evidence type="ECO:0000313" key="4">
    <source>
        <dbReference type="EMBL" id="AVT45837.1"/>
    </source>
</evidence>
<evidence type="ECO:0000256" key="2">
    <source>
        <dbReference type="ARBA" id="ARBA00022679"/>
    </source>
</evidence>
<evidence type="ECO:0000259" key="3">
    <source>
        <dbReference type="Pfam" id="PF00535"/>
    </source>
</evidence>
<organism evidence="4 5">
    <name type="scientific">Bifidobacterium adolescentis</name>
    <dbReference type="NCBI Taxonomy" id="1680"/>
    <lineage>
        <taxon>Bacteria</taxon>
        <taxon>Bacillati</taxon>
        <taxon>Actinomycetota</taxon>
        <taxon>Actinomycetes</taxon>
        <taxon>Bifidobacteriales</taxon>
        <taxon>Bifidobacteriaceae</taxon>
        <taxon>Bifidobacterium</taxon>
    </lineage>
</organism>
<keyword evidence="1" id="KW-0328">Glycosyltransferase</keyword>
<protein>
    <submittedName>
        <fullName evidence="4">Glycosyl transferase family 2</fullName>
    </submittedName>
</protein>